<evidence type="ECO:0000313" key="2">
    <source>
        <dbReference type="EMBL" id="KAG9494713.1"/>
    </source>
</evidence>
<organism evidence="2 3">
    <name type="scientific">Fusarium musae</name>
    <dbReference type="NCBI Taxonomy" id="1042133"/>
    <lineage>
        <taxon>Eukaryota</taxon>
        <taxon>Fungi</taxon>
        <taxon>Dikarya</taxon>
        <taxon>Ascomycota</taxon>
        <taxon>Pezizomycotina</taxon>
        <taxon>Sordariomycetes</taxon>
        <taxon>Hypocreomycetidae</taxon>
        <taxon>Hypocreales</taxon>
        <taxon>Nectriaceae</taxon>
        <taxon>Fusarium</taxon>
    </lineage>
</organism>
<comment type="caution">
    <text evidence="2">The sequence shown here is derived from an EMBL/GenBank/DDBJ whole genome shotgun (WGS) entry which is preliminary data.</text>
</comment>
<gene>
    <name evidence="2" type="ORF">J7337_013852</name>
</gene>
<evidence type="ECO:0000256" key="1">
    <source>
        <dbReference type="SAM" id="MobiDB-lite"/>
    </source>
</evidence>
<dbReference type="RefSeq" id="XP_044673713.1">
    <property type="nucleotide sequence ID" value="XM_044831327.1"/>
</dbReference>
<accession>A0A9P8D3M2</accession>
<keyword evidence="3" id="KW-1185">Reference proteome</keyword>
<sequence>MATCQPEEAQEGTVAQAQGYYTAYARQRQRPPHGRHGHLEIHIAYDWPQVVTRTTVSYGFDNLTDGRVEVISFHRDQDNKTADAGSNAERNVSGKTVGGSVLQRSGTQQTQKNRSEYTRRIKHKAKSDIANYNAWAFDAKEKQDKRPASLEKVVKDRPCQLP</sequence>
<dbReference type="Proteomes" id="UP000827133">
    <property type="component" value="Unassembled WGS sequence"/>
</dbReference>
<proteinExistence type="predicted"/>
<evidence type="ECO:0000313" key="3">
    <source>
        <dbReference type="Proteomes" id="UP000827133"/>
    </source>
</evidence>
<reference evidence="2" key="1">
    <citation type="journal article" date="2021" name="Mol. Plant Microbe Interact.">
        <title>Telomere to telomere genome assembly of Fusarium musae F31, causal agent of crown rot disease of banana.</title>
        <authorList>
            <person name="Degradi L."/>
            <person name="Tava V."/>
            <person name="Kunova A."/>
            <person name="Cortesi P."/>
            <person name="Saracchi M."/>
            <person name="Pasquali M."/>
        </authorList>
    </citation>
    <scope>NUCLEOTIDE SEQUENCE</scope>
    <source>
        <strain evidence="2">F31</strain>
    </source>
</reference>
<dbReference type="AlphaFoldDB" id="A0A9P8D3M2"/>
<protein>
    <submittedName>
        <fullName evidence="2">Uncharacterized protein</fullName>
    </submittedName>
</protein>
<feature type="compositionally biased region" description="Polar residues" evidence="1">
    <location>
        <begin position="102"/>
        <end position="112"/>
    </location>
</feature>
<name>A0A9P8D3M2_9HYPO</name>
<dbReference type="GeneID" id="68321708"/>
<dbReference type="EMBL" id="JAHBCI010000012">
    <property type="protein sequence ID" value="KAG9494713.1"/>
    <property type="molecule type" value="Genomic_DNA"/>
</dbReference>
<feature type="region of interest" description="Disordered" evidence="1">
    <location>
        <begin position="140"/>
        <end position="162"/>
    </location>
</feature>
<dbReference type="KEGG" id="fmu:J7337_013852"/>
<feature type="region of interest" description="Disordered" evidence="1">
    <location>
        <begin position="79"/>
        <end position="122"/>
    </location>
</feature>